<keyword evidence="9" id="KW-1185">Reference proteome</keyword>
<dbReference type="Pfam" id="PF23892">
    <property type="entry name" value="Ig_CycH"/>
    <property type="match status" value="1"/>
</dbReference>
<comment type="caution">
    <text evidence="8">The sequence shown here is derived from an EMBL/GenBank/DDBJ whole genome shotgun (WGS) entry which is preliminary data.</text>
</comment>
<dbReference type="InterPro" id="IPR056412">
    <property type="entry name" value="Ig_CycH"/>
</dbReference>
<evidence type="ECO:0000259" key="6">
    <source>
        <dbReference type="Pfam" id="PF23892"/>
    </source>
</evidence>
<feature type="domain" description="Cytochrome c-type biogenesis protein H TPR" evidence="7">
    <location>
        <begin position="136"/>
        <end position="262"/>
    </location>
</feature>
<dbReference type="InterPro" id="IPR011990">
    <property type="entry name" value="TPR-like_helical_dom_sf"/>
</dbReference>
<gene>
    <name evidence="8" type="primary">ccmI</name>
    <name evidence="8" type="ORF">MAF45_08280</name>
</gene>
<keyword evidence="5" id="KW-0472">Membrane</keyword>
<sequence>MAAFIITAVILTVLALLLLFWGARGGSARTGDGGRVKTNLEALQGEYAALEKNRSEGRLSQAEYEEVRAELERRVLEETKPDTGLEKADRRQRLGTFLFIALFVPIAAGVIYWRFGTWDAFNPEVAQAQSSTGGHSMAELDAQLAHLEQNLKDNPSDVNGWMLYARTNDALKRFDKASAAYEKLASLLQGSARAQVLADWADCLAAQTGNLSGRPEALVDEALKIEPSLWKALALKGTALYNRGEYRQAASVWERILRTQEPGSEDWGNTIAMVNDARAKAGMPQLTETAQVKRLEERPSGSAAASAAAARLSGTVTISPDLKAKLSGDETVFVFARPIEGSKMPVAVTQLKASELPASFTIDSSMRLPGGMGGLESLSRVVVGARVSKTGNLMPQPGDLEGYTPAVSVGSSNLVVKITSEVSR</sequence>
<dbReference type="EMBL" id="JAKNCT010000009">
    <property type="protein sequence ID" value="MCG5031435.1"/>
    <property type="molecule type" value="Genomic_DNA"/>
</dbReference>
<evidence type="ECO:0000313" key="8">
    <source>
        <dbReference type="EMBL" id="MCG5031435.1"/>
    </source>
</evidence>
<evidence type="ECO:0000256" key="1">
    <source>
        <dbReference type="ARBA" id="ARBA00004196"/>
    </source>
</evidence>
<dbReference type="NCBIfam" id="TIGR03142">
    <property type="entry name" value="cytochro_ccmI"/>
    <property type="match status" value="1"/>
</dbReference>
<dbReference type="RefSeq" id="WP_237979166.1">
    <property type="nucleotide sequence ID" value="NZ_JAKNCT010000009.1"/>
</dbReference>
<name>A0ABS9MS46_9BURK</name>
<feature type="transmembrane region" description="Helical" evidence="5">
    <location>
        <begin position="94"/>
        <end position="113"/>
    </location>
</feature>
<keyword evidence="5" id="KW-1133">Transmembrane helix</keyword>
<dbReference type="PANTHER" id="PTHR47870:SF4">
    <property type="entry name" value="CYTOCHROME C-TYPE BIOGENESIS PROTEIN CYCH"/>
    <property type="match status" value="1"/>
</dbReference>
<dbReference type="InterPro" id="IPR056413">
    <property type="entry name" value="TPR_CcmH_CycH"/>
</dbReference>
<dbReference type="InterPro" id="IPR051263">
    <property type="entry name" value="C-type_cytochrome_biogenesis"/>
</dbReference>
<evidence type="ECO:0000256" key="3">
    <source>
        <dbReference type="ARBA" id="ARBA00022748"/>
    </source>
</evidence>
<proteinExistence type="predicted"/>
<dbReference type="PANTHER" id="PTHR47870">
    <property type="entry name" value="CYTOCHROME C-TYPE BIOGENESIS PROTEIN CCMH"/>
    <property type="match status" value="1"/>
</dbReference>
<feature type="domain" description="Cytochrome c-type biogenesis protein H Ig-like" evidence="6">
    <location>
        <begin position="314"/>
        <end position="413"/>
    </location>
</feature>
<evidence type="ECO:0000256" key="5">
    <source>
        <dbReference type="SAM" id="Phobius"/>
    </source>
</evidence>
<evidence type="ECO:0000313" key="9">
    <source>
        <dbReference type="Proteomes" id="UP001297600"/>
    </source>
</evidence>
<dbReference type="SUPFAM" id="SSF48452">
    <property type="entry name" value="TPR-like"/>
    <property type="match status" value="1"/>
</dbReference>
<organism evidence="8 9">
    <name type="scientific">Mesosutterella porci</name>
    <dbReference type="NCBI Taxonomy" id="2915351"/>
    <lineage>
        <taxon>Bacteria</taxon>
        <taxon>Pseudomonadati</taxon>
        <taxon>Pseudomonadota</taxon>
        <taxon>Betaproteobacteria</taxon>
        <taxon>Burkholderiales</taxon>
        <taxon>Sutterellaceae</taxon>
        <taxon>Mesosutterella</taxon>
    </lineage>
</organism>
<evidence type="ECO:0000256" key="2">
    <source>
        <dbReference type="ARBA" id="ARBA00022737"/>
    </source>
</evidence>
<keyword evidence="2" id="KW-0677">Repeat</keyword>
<keyword evidence="3" id="KW-0201">Cytochrome c-type biogenesis</keyword>
<evidence type="ECO:0000256" key="4">
    <source>
        <dbReference type="ARBA" id="ARBA00022803"/>
    </source>
</evidence>
<dbReference type="InterPro" id="IPR017560">
    <property type="entry name" value="Cyt_c_biogenesis_CcmI"/>
</dbReference>
<dbReference type="Proteomes" id="UP001297600">
    <property type="component" value="Unassembled WGS sequence"/>
</dbReference>
<keyword evidence="4" id="KW-0802">TPR repeat</keyword>
<dbReference type="Pfam" id="PF23914">
    <property type="entry name" value="TPR_CcmH_CycH"/>
    <property type="match status" value="1"/>
</dbReference>
<accession>A0ABS9MS46</accession>
<keyword evidence="5" id="KW-0812">Transmembrane</keyword>
<reference evidence="8 9" key="1">
    <citation type="submission" date="2022-02" db="EMBL/GenBank/DDBJ databases">
        <title>Mesosutterella porci, a novel member of the family Sutterellaceae from pig feces.</title>
        <authorList>
            <person name="Wylensek D."/>
            <person name="Clavel T."/>
        </authorList>
    </citation>
    <scope>NUCLEOTIDE SEQUENCE [LARGE SCALE GENOMIC DNA]</scope>
    <source>
        <strain evidence="9">oilRF-744-wt-GAM-9</strain>
    </source>
</reference>
<dbReference type="Gene3D" id="1.25.40.10">
    <property type="entry name" value="Tetratricopeptide repeat domain"/>
    <property type="match status" value="1"/>
</dbReference>
<evidence type="ECO:0000259" key="7">
    <source>
        <dbReference type="Pfam" id="PF23914"/>
    </source>
</evidence>
<comment type="subcellular location">
    <subcellularLocation>
        <location evidence="1">Cell envelope</location>
    </subcellularLocation>
</comment>
<protein>
    <submittedName>
        <fullName evidence="8">C-type cytochrome biogenesis protein CcmI</fullName>
    </submittedName>
</protein>